<evidence type="ECO:0000256" key="1">
    <source>
        <dbReference type="SAM" id="MobiDB-lite"/>
    </source>
</evidence>
<protein>
    <submittedName>
        <fullName evidence="3">Uncharacterized protein</fullName>
    </submittedName>
</protein>
<organism evidence="3 4">
    <name type="scientific">Thiothrix lacustris</name>
    <dbReference type="NCBI Taxonomy" id="525917"/>
    <lineage>
        <taxon>Bacteria</taxon>
        <taxon>Pseudomonadati</taxon>
        <taxon>Pseudomonadota</taxon>
        <taxon>Gammaproteobacteria</taxon>
        <taxon>Thiotrichales</taxon>
        <taxon>Thiotrichaceae</taxon>
        <taxon>Thiothrix</taxon>
    </lineage>
</organism>
<evidence type="ECO:0000313" key="3">
    <source>
        <dbReference type="EMBL" id="OQW99592.1"/>
    </source>
</evidence>
<sequence length="175" mass="19035">MNMNTANVHTPNKTLLSKSSHLFLAGLLMSSLLTACGGSSGPSAEELASQAAKAAAAAQAAADKVAADKAAADKAAALAAQAAAEHDAAVIAARKAVAEAVASVATEAKQQRHKLRVRSRVMWLCKRISKPPLMKKWRHRWRKLRLTPRQRIPKLPKRRLKKHWRKPQAHKPKAR</sequence>
<name>A0A1Y1Q8J4_9GAMM</name>
<dbReference type="Proteomes" id="UP000192491">
    <property type="component" value="Unassembled WGS sequence"/>
</dbReference>
<keyword evidence="2" id="KW-0732">Signal</keyword>
<gene>
    <name evidence="3" type="ORF">BWK73_50185</name>
</gene>
<feature type="signal peptide" evidence="2">
    <location>
        <begin position="1"/>
        <end position="35"/>
    </location>
</feature>
<evidence type="ECO:0000313" key="4">
    <source>
        <dbReference type="Proteomes" id="UP000192491"/>
    </source>
</evidence>
<reference evidence="3 4" key="1">
    <citation type="submission" date="2017-01" db="EMBL/GenBank/DDBJ databases">
        <title>Novel large sulfur bacteria in the metagenomes of groundwater-fed chemosynthetic microbial mats in the Lake Huron basin.</title>
        <authorList>
            <person name="Sharrar A.M."/>
            <person name="Flood B.E."/>
            <person name="Bailey J.V."/>
            <person name="Jones D.S."/>
            <person name="Biddanda B."/>
            <person name="Ruberg S.A."/>
            <person name="Marcus D.N."/>
            <person name="Dick G.J."/>
        </authorList>
    </citation>
    <scope>NUCLEOTIDE SEQUENCE [LARGE SCALE GENOMIC DNA]</scope>
    <source>
        <strain evidence="3">A8</strain>
    </source>
</reference>
<accession>A0A1Y1Q8J4</accession>
<dbReference type="AlphaFoldDB" id="A0A1Y1Q8J4"/>
<proteinExistence type="predicted"/>
<feature type="region of interest" description="Disordered" evidence="1">
    <location>
        <begin position="148"/>
        <end position="175"/>
    </location>
</feature>
<evidence type="ECO:0000256" key="2">
    <source>
        <dbReference type="SAM" id="SignalP"/>
    </source>
</evidence>
<dbReference type="EMBL" id="MTEJ01000691">
    <property type="protein sequence ID" value="OQW99592.1"/>
    <property type="molecule type" value="Genomic_DNA"/>
</dbReference>
<comment type="caution">
    <text evidence="3">The sequence shown here is derived from an EMBL/GenBank/DDBJ whole genome shotgun (WGS) entry which is preliminary data.</text>
</comment>
<feature type="chain" id="PRO_5012123930" evidence="2">
    <location>
        <begin position="36"/>
        <end position="175"/>
    </location>
</feature>